<proteinExistence type="predicted"/>
<protein>
    <submittedName>
        <fullName evidence="2">Uncharacterized protein</fullName>
    </submittedName>
</protein>
<reference evidence="3" key="1">
    <citation type="journal article" date="2010" name="Genome Res.">
        <title>Population genomic sequencing of Coccidioides fungi reveals recent hybridization and transposon control.</title>
        <authorList>
            <person name="Neafsey D.E."/>
            <person name="Barker B.M."/>
            <person name="Sharpton T.J."/>
            <person name="Stajich J.E."/>
            <person name="Park D.J."/>
            <person name="Whiston E."/>
            <person name="Hung C.-Y."/>
            <person name="McMahan C."/>
            <person name="White J."/>
            <person name="Sykes S."/>
            <person name="Heiman D."/>
            <person name="Young S."/>
            <person name="Zeng Q."/>
            <person name="Abouelleil A."/>
            <person name="Aftuck L."/>
            <person name="Bessette D."/>
            <person name="Brown A."/>
            <person name="FitzGerald M."/>
            <person name="Lui A."/>
            <person name="Macdonald J.P."/>
            <person name="Priest M."/>
            <person name="Orbach M.J."/>
            <person name="Galgiani J.N."/>
            <person name="Kirkland T.N."/>
            <person name="Cole G.T."/>
            <person name="Birren B.W."/>
            <person name="Henn M.R."/>
            <person name="Taylor J.W."/>
            <person name="Rounsley S.D."/>
        </authorList>
    </citation>
    <scope>NUCLEOTIDE SEQUENCE [LARGE SCALE GENOMIC DNA]</scope>
    <source>
        <strain evidence="3">RMSCC 2394</strain>
    </source>
</reference>
<evidence type="ECO:0000256" key="1">
    <source>
        <dbReference type="SAM" id="MobiDB-lite"/>
    </source>
</evidence>
<feature type="region of interest" description="Disordered" evidence="1">
    <location>
        <begin position="1"/>
        <end position="26"/>
    </location>
</feature>
<organism evidence="2 3">
    <name type="scientific">Coccidioides immitis RMSCC 2394</name>
    <dbReference type="NCBI Taxonomy" id="404692"/>
    <lineage>
        <taxon>Eukaryota</taxon>
        <taxon>Fungi</taxon>
        <taxon>Dikarya</taxon>
        <taxon>Ascomycota</taxon>
        <taxon>Pezizomycotina</taxon>
        <taxon>Eurotiomycetes</taxon>
        <taxon>Eurotiomycetidae</taxon>
        <taxon>Onygenales</taxon>
        <taxon>Onygenaceae</taxon>
        <taxon>Coccidioides</taxon>
    </lineage>
</organism>
<sequence length="120" mass="12955">MPCDTMSARGANPSSGNSSLSYVVHTSSERQTSAAIITTKHVSKGGHSVGSRNLTNQRVSSRTVRVIGEPSREMPTTQRPRCSPPLRLASWKDEVDGVGRGNPENRWLMVSSARSKCCAL</sequence>
<evidence type="ECO:0000313" key="3">
    <source>
        <dbReference type="Proteomes" id="UP000054565"/>
    </source>
</evidence>
<dbReference type="AlphaFoldDB" id="A0A0J6YHG2"/>
<gene>
    <name evidence="2" type="ORF">CIRG_06726</name>
</gene>
<dbReference type="EMBL" id="DS028096">
    <property type="protein sequence ID" value="KMP07045.1"/>
    <property type="molecule type" value="Genomic_DNA"/>
</dbReference>
<dbReference type="Proteomes" id="UP000054565">
    <property type="component" value="Unassembled WGS sequence"/>
</dbReference>
<accession>A0A0J6YHG2</accession>
<feature type="compositionally biased region" description="Polar residues" evidence="1">
    <location>
        <begin position="12"/>
        <end position="26"/>
    </location>
</feature>
<name>A0A0J6YHG2_COCIT</name>
<evidence type="ECO:0000313" key="2">
    <source>
        <dbReference type="EMBL" id="KMP07045.1"/>
    </source>
</evidence>